<comment type="caution">
    <text evidence="8">The sequence shown here is derived from an EMBL/GenBank/DDBJ whole genome shotgun (WGS) entry which is preliminary data.</text>
</comment>
<sequence>MNVMKYTIPVLLAGMLALQSCEHFLDTKPTETYSEELVWGTRSTADAFVLRTYPGVLALYHDFWGDDKMTLNTIERQSCPGEARDLMNREYDFGFNRFGLIRRCNLIVEQASASSALSAADKKELVAEGKMLRAMIYYYLAKHCGRVIWVDRVLTVEDEFNLPLTESVDKTYDLILNDLDEAIGGLPESYPAGRATAHAARALKSEVCLTAAAYSTDATRRNALWKQAVEAVDAIRGYELDANYGGMFNQENPYASSEIMLARYFSKENTTGGDTYMQTVIPNQGNDNLRQRGRGPLFKRDWVFECWLEHSPSQNLVDDYLVVDQLTGEAKRWNLTTQFVNNTRRISNEAVKDLAVNDDELDEHTLAYETIDKTQKTRINDVMYTHRDKRFYATIVHDSCEFYGELVTMHKTGNLQRCSLGEAPGTAEMGSTNYLWRKGVYINDWRIFYDVPTNYHYVIFRYGRALLNKAEALLCLAKNDAGKLPEAVATLNRTRTVHGGLPASKATALVDAWRDYKIERHVELPMESDYYWSLLRWGKYGEEANNGEAPGSEVIEELRTPATFIEISSDRHRMFIGKQGYENDNRTFSKRRYLFPIPQGLINANSAVTEKEQNPYW</sequence>
<accession>A0A3P2A7N9</accession>
<feature type="domain" description="SusD-like N-terminal" evidence="7">
    <location>
        <begin position="100"/>
        <end position="209"/>
    </location>
</feature>
<reference evidence="8 9" key="1">
    <citation type="submission" date="2018-11" db="EMBL/GenBank/DDBJ databases">
        <title>Genomes From Bacteria Associated with the Canine Oral Cavity: a Test Case for Automated Genome-Based Taxonomic Assignment.</title>
        <authorList>
            <person name="Coil D.A."/>
            <person name="Jospin G."/>
            <person name="Darling A.E."/>
            <person name="Wallis C."/>
            <person name="Davis I.J."/>
            <person name="Harris S."/>
            <person name="Eisen J.A."/>
            <person name="Holcombe L.J."/>
            <person name="O'Flynn C."/>
        </authorList>
    </citation>
    <scope>NUCLEOTIDE SEQUENCE [LARGE SCALE GENOMIC DNA]</scope>
    <source>
        <strain evidence="8 9">OH1047_COT-310</strain>
    </source>
</reference>
<proteinExistence type="inferred from homology"/>
<dbReference type="InterPro" id="IPR033985">
    <property type="entry name" value="SusD-like_N"/>
</dbReference>
<dbReference type="EMBL" id="RQYF01000025">
    <property type="protein sequence ID" value="RRD91417.1"/>
    <property type="molecule type" value="Genomic_DNA"/>
</dbReference>
<evidence type="ECO:0000313" key="8">
    <source>
        <dbReference type="EMBL" id="RRD91417.1"/>
    </source>
</evidence>
<evidence type="ECO:0000256" key="4">
    <source>
        <dbReference type="ARBA" id="ARBA00023136"/>
    </source>
</evidence>
<dbReference type="SUPFAM" id="SSF48452">
    <property type="entry name" value="TPR-like"/>
    <property type="match status" value="1"/>
</dbReference>
<comment type="subcellular location">
    <subcellularLocation>
        <location evidence="1">Cell outer membrane</location>
    </subcellularLocation>
</comment>
<evidence type="ECO:0000256" key="5">
    <source>
        <dbReference type="ARBA" id="ARBA00023237"/>
    </source>
</evidence>
<dbReference type="GO" id="GO:0009279">
    <property type="term" value="C:cell outer membrane"/>
    <property type="evidence" value="ECO:0007669"/>
    <property type="project" value="UniProtKB-SubCell"/>
</dbReference>
<dbReference type="AlphaFoldDB" id="A0A3P2A7N9"/>
<name>A0A3P2A7N9_9BACE</name>
<dbReference type="RefSeq" id="WP_125239095.1">
    <property type="nucleotide sequence ID" value="NZ_JBGXLZ010000206.1"/>
</dbReference>
<dbReference type="Pfam" id="PF07980">
    <property type="entry name" value="SusD_RagB"/>
    <property type="match status" value="1"/>
</dbReference>
<evidence type="ECO:0000313" key="9">
    <source>
        <dbReference type="Proteomes" id="UP000279562"/>
    </source>
</evidence>
<gene>
    <name evidence="8" type="ORF">EII33_07060</name>
</gene>
<dbReference type="Gene3D" id="1.25.40.390">
    <property type="match status" value="1"/>
</dbReference>
<keyword evidence="5" id="KW-0998">Cell outer membrane</keyword>
<feature type="domain" description="RagB/SusD" evidence="6">
    <location>
        <begin position="259"/>
        <end position="617"/>
    </location>
</feature>
<protein>
    <submittedName>
        <fullName evidence="8">RagB/SusD family nutrient uptake outer membrane protein</fullName>
    </submittedName>
</protein>
<evidence type="ECO:0000259" key="6">
    <source>
        <dbReference type="Pfam" id="PF07980"/>
    </source>
</evidence>
<dbReference type="Proteomes" id="UP000279562">
    <property type="component" value="Unassembled WGS sequence"/>
</dbReference>
<keyword evidence="9" id="KW-1185">Reference proteome</keyword>
<dbReference type="Pfam" id="PF14322">
    <property type="entry name" value="SusD-like_3"/>
    <property type="match status" value="1"/>
</dbReference>
<evidence type="ECO:0000256" key="2">
    <source>
        <dbReference type="ARBA" id="ARBA00006275"/>
    </source>
</evidence>
<dbReference type="InterPro" id="IPR012944">
    <property type="entry name" value="SusD_RagB_dom"/>
</dbReference>
<comment type="similarity">
    <text evidence="2">Belongs to the SusD family.</text>
</comment>
<keyword evidence="3" id="KW-0732">Signal</keyword>
<evidence type="ECO:0000256" key="1">
    <source>
        <dbReference type="ARBA" id="ARBA00004442"/>
    </source>
</evidence>
<keyword evidence="4" id="KW-0472">Membrane</keyword>
<evidence type="ECO:0000259" key="7">
    <source>
        <dbReference type="Pfam" id="PF14322"/>
    </source>
</evidence>
<dbReference type="PROSITE" id="PS51257">
    <property type="entry name" value="PROKAR_LIPOPROTEIN"/>
    <property type="match status" value="1"/>
</dbReference>
<evidence type="ECO:0000256" key="3">
    <source>
        <dbReference type="ARBA" id="ARBA00022729"/>
    </source>
</evidence>
<organism evidence="8 9">
    <name type="scientific">Prevotella heparinolytica</name>
    <dbReference type="NCBI Taxonomy" id="28113"/>
    <lineage>
        <taxon>Bacteria</taxon>
        <taxon>Pseudomonadati</taxon>
        <taxon>Bacteroidota</taxon>
        <taxon>Bacteroidia</taxon>
        <taxon>Bacteroidales</taxon>
        <taxon>Bacteroidaceae</taxon>
        <taxon>Bacteroides</taxon>
    </lineage>
</organism>
<dbReference type="InterPro" id="IPR011990">
    <property type="entry name" value="TPR-like_helical_dom_sf"/>
</dbReference>